<dbReference type="Proteomes" id="UP000195514">
    <property type="component" value="Chromosome I"/>
</dbReference>
<evidence type="ECO:0000313" key="1">
    <source>
        <dbReference type="EMBL" id="SMX53450.1"/>
    </source>
</evidence>
<name>A0A1Y6K601_9CHLR</name>
<gene>
    <name evidence="1" type="ORF">CFX1CAM_0384</name>
</gene>
<accession>A0A1Y6K601</accession>
<dbReference type="PROSITE" id="PS51257">
    <property type="entry name" value="PROKAR_LIPOPROTEIN"/>
    <property type="match status" value="1"/>
</dbReference>
<proteinExistence type="predicted"/>
<dbReference type="Gene3D" id="2.120.10.30">
    <property type="entry name" value="TolB, C-terminal domain"/>
    <property type="match status" value="1"/>
</dbReference>
<reference evidence="2" key="1">
    <citation type="submission" date="2017-05" db="EMBL/GenBank/DDBJ databases">
        <authorList>
            <person name="Kirkegaard R."/>
            <person name="Mcilroy J S."/>
        </authorList>
    </citation>
    <scope>NUCLEOTIDE SEQUENCE [LARGE SCALE GENOMIC DNA]</scope>
</reference>
<dbReference type="OrthoDB" id="137129at2"/>
<dbReference type="EMBL" id="LT859958">
    <property type="protein sequence ID" value="SMX53450.1"/>
    <property type="molecule type" value="Genomic_DNA"/>
</dbReference>
<dbReference type="AlphaFoldDB" id="A0A1Y6K601"/>
<sequence length="515" mass="56490">MPGRQSRHTKVFLIWGVILFLGTGIACQLTSPRPASWAGTSTAVVRNTEIALTREAIAGTAPFVFTPTAPSNTPVASPTVIITSTPQEKAHGPWLIFPDPEGEGLNAYDINTREIHRISLPEPIITADLTRGLAPDGSKLILRAGSAESTDELGLYQVNLPSFEVSKLTPLLSISVQRKIVHNQGDRALKTLMTVTRPDGLTWSPDSRYLAFSAALDQESSDLYVIDTLNNRVDRVNGLYSQNALPVWSPGGEWLISQEFEYDYRLETWHPALVSSLRFPSYDSQNTLYRPPIDSFEEVIIGWINPHTFLSYSNTASGPRLLRRVSAEEVKDSIIFEKAFQQAAYDPGSGVIAFSISFSDAIAQGLSGGIYRRELDSPVQVLQAAGDWTHLMWDTGGRFVASGTQGVLFFTPQGESILLPGEGNARLAPNGSWVIAWGDGENSKAGARLFQSHSSNPLQTLIDQPVESLTWQPDSKGFFLVSGGSLYHFAFPGLKPEEIITGIPLKTEFVWIWVE</sequence>
<dbReference type="RefSeq" id="WP_087861385.1">
    <property type="nucleotide sequence ID" value="NZ_LT859958.1"/>
</dbReference>
<dbReference type="InterPro" id="IPR011042">
    <property type="entry name" value="6-blade_b-propeller_TolB-like"/>
</dbReference>
<dbReference type="KEGG" id="abat:CFX1CAM_0384"/>
<evidence type="ECO:0000313" key="2">
    <source>
        <dbReference type="Proteomes" id="UP000195514"/>
    </source>
</evidence>
<organism evidence="1 2">
    <name type="scientific">Candidatus Brevifilum fermentans</name>
    <dbReference type="NCBI Taxonomy" id="1986204"/>
    <lineage>
        <taxon>Bacteria</taxon>
        <taxon>Bacillati</taxon>
        <taxon>Chloroflexota</taxon>
        <taxon>Anaerolineae</taxon>
        <taxon>Anaerolineales</taxon>
        <taxon>Anaerolineaceae</taxon>
        <taxon>Candidatus Brevifilum</taxon>
    </lineage>
</organism>
<keyword evidence="2" id="KW-1185">Reference proteome</keyword>
<protein>
    <submittedName>
        <fullName evidence="1">Uncharacterized protein</fullName>
    </submittedName>
</protein>
<dbReference type="SUPFAM" id="SSF82171">
    <property type="entry name" value="DPP6 N-terminal domain-like"/>
    <property type="match status" value="1"/>
</dbReference>